<dbReference type="SUPFAM" id="SSF52172">
    <property type="entry name" value="CheY-like"/>
    <property type="match status" value="1"/>
</dbReference>
<dbReference type="GO" id="GO:0000160">
    <property type="term" value="P:phosphorelay signal transduction system"/>
    <property type="evidence" value="ECO:0007669"/>
    <property type="project" value="InterPro"/>
</dbReference>
<comment type="caution">
    <text evidence="3">The sequence shown here is derived from an EMBL/GenBank/DDBJ whole genome shotgun (WGS) entry which is preliminary data.</text>
</comment>
<keyword evidence="4" id="KW-1185">Reference proteome</keyword>
<dbReference type="InterPro" id="IPR011006">
    <property type="entry name" value="CheY-like_superfamily"/>
</dbReference>
<evidence type="ECO:0000313" key="4">
    <source>
        <dbReference type="Proteomes" id="UP001319080"/>
    </source>
</evidence>
<evidence type="ECO:0000256" key="1">
    <source>
        <dbReference type="PROSITE-ProRule" id="PRU00169"/>
    </source>
</evidence>
<dbReference type="InterPro" id="IPR052893">
    <property type="entry name" value="TCS_response_regulator"/>
</dbReference>
<organism evidence="3 4">
    <name type="scientific">Dawidia cretensis</name>
    <dbReference type="NCBI Taxonomy" id="2782350"/>
    <lineage>
        <taxon>Bacteria</taxon>
        <taxon>Pseudomonadati</taxon>
        <taxon>Bacteroidota</taxon>
        <taxon>Cytophagia</taxon>
        <taxon>Cytophagales</taxon>
        <taxon>Chryseotaleaceae</taxon>
        <taxon>Dawidia</taxon>
    </lineage>
</organism>
<gene>
    <name evidence="3" type="ORF">KK062_07980</name>
</gene>
<dbReference type="CDD" id="cd17557">
    <property type="entry name" value="REC_Rcp-like"/>
    <property type="match status" value="1"/>
</dbReference>
<dbReference type="PANTHER" id="PTHR44520:SF2">
    <property type="entry name" value="RESPONSE REGULATOR RCP1"/>
    <property type="match status" value="1"/>
</dbReference>
<sequence length="139" mass="15687">MLKVIQILLVEDDNLDVIDVGRTLDKMAILYKMEVARNGEEAVRILSEKTAAGSELPDFIILDINMPKMNGFEFLEALRSRDEWKDLKVFVLTTSGEKEDRQAAKDLGIAGYIVKPLKLNNPVSNDAFNLMIDLMNMRG</sequence>
<feature type="domain" description="Response regulatory" evidence="2">
    <location>
        <begin position="6"/>
        <end position="130"/>
    </location>
</feature>
<dbReference type="EMBL" id="JAHESE010000005">
    <property type="protein sequence ID" value="MBT1708157.1"/>
    <property type="molecule type" value="Genomic_DNA"/>
</dbReference>
<dbReference type="Proteomes" id="UP001319080">
    <property type="component" value="Unassembled WGS sequence"/>
</dbReference>
<proteinExistence type="predicted"/>
<protein>
    <submittedName>
        <fullName evidence="3">Response regulator</fullName>
    </submittedName>
</protein>
<dbReference type="AlphaFoldDB" id="A0AAP2DY19"/>
<evidence type="ECO:0000259" key="2">
    <source>
        <dbReference type="PROSITE" id="PS50110"/>
    </source>
</evidence>
<accession>A0AAP2DY19</accession>
<feature type="modified residue" description="4-aspartylphosphate" evidence="1">
    <location>
        <position position="63"/>
    </location>
</feature>
<dbReference type="InterPro" id="IPR001789">
    <property type="entry name" value="Sig_transdc_resp-reg_receiver"/>
</dbReference>
<dbReference type="PROSITE" id="PS50110">
    <property type="entry name" value="RESPONSE_REGULATORY"/>
    <property type="match status" value="1"/>
</dbReference>
<keyword evidence="1" id="KW-0597">Phosphoprotein</keyword>
<dbReference type="RefSeq" id="WP_254083747.1">
    <property type="nucleotide sequence ID" value="NZ_JAHESE010000005.1"/>
</dbReference>
<dbReference type="Pfam" id="PF00072">
    <property type="entry name" value="Response_reg"/>
    <property type="match status" value="1"/>
</dbReference>
<evidence type="ECO:0000313" key="3">
    <source>
        <dbReference type="EMBL" id="MBT1708157.1"/>
    </source>
</evidence>
<reference evidence="3 4" key="1">
    <citation type="submission" date="2021-05" db="EMBL/GenBank/DDBJ databases">
        <title>A Polyphasic approach of four new species of the genus Ohtaekwangia: Ohtaekwangia histidinii sp. nov., Ohtaekwangia cretensis sp. nov., Ohtaekwangia indiensis sp. nov., Ohtaekwangia reichenbachii sp. nov. from diverse environment.</title>
        <authorList>
            <person name="Octaviana S."/>
        </authorList>
    </citation>
    <scope>NUCLEOTIDE SEQUENCE [LARGE SCALE GENOMIC DNA]</scope>
    <source>
        <strain evidence="3 4">PWU5</strain>
    </source>
</reference>
<dbReference type="PANTHER" id="PTHR44520">
    <property type="entry name" value="RESPONSE REGULATOR RCP1-RELATED"/>
    <property type="match status" value="1"/>
</dbReference>
<dbReference type="Gene3D" id="3.40.50.2300">
    <property type="match status" value="1"/>
</dbReference>
<dbReference type="SMART" id="SM00448">
    <property type="entry name" value="REC"/>
    <property type="match status" value="1"/>
</dbReference>
<name>A0AAP2DY19_9BACT</name>